<evidence type="ECO:0000256" key="10">
    <source>
        <dbReference type="ARBA" id="ARBA00022884"/>
    </source>
</evidence>
<dbReference type="eggNOG" id="KOG1242">
    <property type="taxonomic scope" value="Eukaryota"/>
</dbReference>
<dbReference type="InterPro" id="IPR023780">
    <property type="entry name" value="Chromo_domain"/>
</dbReference>
<dbReference type="Gene3D" id="2.40.50.990">
    <property type="match status" value="1"/>
</dbReference>
<dbReference type="PROSITE" id="PS50893">
    <property type="entry name" value="ABC_TRANSPORTER_2"/>
    <property type="match status" value="2"/>
</dbReference>
<dbReference type="FunFam" id="2.40.50.990:FF:000002">
    <property type="entry name" value="mRNA export factor elf1"/>
    <property type="match status" value="1"/>
</dbReference>
<keyword evidence="9" id="KW-0067">ATP-binding</keyword>
<dbReference type="GO" id="GO:0005524">
    <property type="term" value="F:ATP binding"/>
    <property type="evidence" value="ECO:0007669"/>
    <property type="project" value="UniProtKB-KW"/>
</dbReference>
<name>A0A0L0HD63_SPIPD</name>
<dbReference type="Gene3D" id="1.25.10.10">
    <property type="entry name" value="Leucine-rich Repeat Variant"/>
    <property type="match status" value="1"/>
</dbReference>
<dbReference type="InterPro" id="IPR027417">
    <property type="entry name" value="P-loop_NTPase"/>
</dbReference>
<dbReference type="FunCoup" id="A0A0L0HD63">
    <property type="interactions" value="30"/>
</dbReference>
<dbReference type="GO" id="GO:0016887">
    <property type="term" value="F:ATP hydrolysis activity"/>
    <property type="evidence" value="ECO:0007669"/>
    <property type="project" value="InterPro"/>
</dbReference>
<dbReference type="InterPro" id="IPR034085">
    <property type="entry name" value="TOG"/>
</dbReference>
<comment type="pathway">
    <text evidence="2">Protein biosynthesis; polypeptide chain elongation.</text>
</comment>
<keyword evidence="7" id="KW-0251">Elongation factor</keyword>
<dbReference type="STRING" id="645134.A0A0L0HD63"/>
<keyword evidence="19" id="KW-1185">Reference proteome</keyword>
<dbReference type="FunFam" id="1.25.10.10:FF:000076">
    <property type="entry name" value="Elongation factor 3"/>
    <property type="match status" value="1"/>
</dbReference>
<dbReference type="SMART" id="SM00382">
    <property type="entry name" value="AAA"/>
    <property type="match status" value="2"/>
</dbReference>
<dbReference type="CDD" id="cd18626">
    <property type="entry name" value="CD_eEF3"/>
    <property type="match status" value="1"/>
</dbReference>
<keyword evidence="11" id="KW-0648">Protein biosynthesis</keyword>
<comment type="catalytic activity">
    <reaction evidence="12">
        <text>ATP + H2O = ADP + phosphate + H(+)</text>
        <dbReference type="Rhea" id="RHEA:13065"/>
        <dbReference type="ChEBI" id="CHEBI:15377"/>
        <dbReference type="ChEBI" id="CHEBI:15378"/>
        <dbReference type="ChEBI" id="CHEBI:30616"/>
        <dbReference type="ChEBI" id="CHEBI:43474"/>
        <dbReference type="ChEBI" id="CHEBI:456216"/>
    </reaction>
</comment>
<dbReference type="InterPro" id="IPR016024">
    <property type="entry name" value="ARM-type_fold"/>
</dbReference>
<evidence type="ECO:0000256" key="2">
    <source>
        <dbReference type="ARBA" id="ARBA00004815"/>
    </source>
</evidence>
<dbReference type="PANTHER" id="PTHR19211">
    <property type="entry name" value="ATP-BINDING TRANSPORT PROTEIN-RELATED"/>
    <property type="match status" value="1"/>
</dbReference>
<dbReference type="GO" id="GO:0003746">
    <property type="term" value="F:translation elongation factor activity"/>
    <property type="evidence" value="ECO:0007669"/>
    <property type="project" value="UniProtKB-KW"/>
</dbReference>
<dbReference type="UniPathway" id="UPA00345"/>
<evidence type="ECO:0000256" key="4">
    <source>
        <dbReference type="ARBA" id="ARBA00022490"/>
    </source>
</evidence>
<comment type="similarity">
    <text evidence="3">Belongs to the ABC transporter superfamily. ABCF family. EF3 subfamily.</text>
</comment>
<dbReference type="OrthoDB" id="2110130at2759"/>
<dbReference type="PROSITE" id="PS50013">
    <property type="entry name" value="CHROMO_2"/>
    <property type="match status" value="1"/>
</dbReference>
<dbReference type="InterPro" id="IPR015688">
    <property type="entry name" value="eEF3_ABC2_chromodomain-like"/>
</dbReference>
<dbReference type="SMR" id="A0A0L0HD63"/>
<dbReference type="InterPro" id="IPR016197">
    <property type="entry name" value="Chromo-like_dom_sf"/>
</dbReference>
<gene>
    <name evidence="18" type="ORF">SPPG_06329</name>
</gene>
<dbReference type="SMART" id="SM01349">
    <property type="entry name" value="TOG"/>
    <property type="match status" value="1"/>
</dbReference>
<sequence length="1042" mass="115109">MAAKADPKTATLVGDLLNTLTTAATSDERRTAAKDLAGIVKTAGARVGLTQYGILDALKTASEHKKSAGAREGSVLAITAFVEALGHTAEPYLVSQLPLVIELFGDKDKDVRAAAEEAGDALFKLPGRFSVRLLVPLLLSQLTNEKKWQTKVAALKYLGRMSEHSASQVCACLPEILPVVSTCMWDTKPEVQVAAKEAMTQVTGTIDNIDIIPFLPSLIGCIADPDEVPECVFKLAATTFVTEVQAPTLAIMGPLLTRGLSERKPAVLRQTCVIIDNMCKLVENPAEAHQFLPPLLPGIERIIDVQADPELRAVAARAKATLIRVGGGADVETEDPETVAKRKADAHQEVLDTLKKTIKDVTGGEVDTQTLEYVAAHIEAMYDTRIFNTPDWHGATVAFIAPFVGEEKAKALAKPLLVHYQALDKLRQKDAKQEDLEEGEELCNCEFSLAYGGMILLNNTKLRLVRGQRYGLCGPNGVGKSTLMRAIANGQLEGFPPADELKTVFVEHTLQAEDADLSVLDFVLADPKMMEKKDEVVSTLKSVGFNDERLAQAVGSLSGGWKMKLELARAMLENADILLLDEPTNHLDVTNVQWLVDYLTNLPNVTSMIVSHDSKFLDNVCTNIIHYENRKLKTYRGNLSKFVEQRPEAKSYYELSAATVKFKFPEPGFLEGIKSKDKAILKMIGVNFTYPGGSKPTLTGISLQCSLNSRVAVIGPNGAGKSTMIKLLTGELVADSGDVWKHPNLRVAYVAQHAFHHVEQHLDKTPNEYIRWRYQYGEDKESLIKAARQLTPEEEAALKKPITIEGEKRLFEEIMGRRKAKRSYEYEVKWMNRSHDDNTWHSRDRLEDWGFEKMVQWFDEKEAAKEGMYARPLTQKGVEQHLNDVGLQPEFATHSRIRGLSGGQKVKVVLGAAMWNNPHMLVLDEPTNYLDRDSLGALAGAIQDFGGGVVIISHNREFTGAICPEVWNVDAGKLSITGAKRDMPIEKIELKEAETVTDAFGNVSKVKSKRKLTRKELKAKEKRRALKIKNGEPLSESDEDDF</sequence>
<dbReference type="VEuPathDB" id="FungiDB:SPPG_06329"/>
<evidence type="ECO:0000256" key="8">
    <source>
        <dbReference type="ARBA" id="ARBA00022801"/>
    </source>
</evidence>
<dbReference type="InterPro" id="IPR003593">
    <property type="entry name" value="AAA+_ATPase"/>
</dbReference>
<dbReference type="InterPro" id="IPR017871">
    <property type="entry name" value="ABC_transporter-like_CS"/>
</dbReference>
<dbReference type="Gene3D" id="1.20.1390.20">
    <property type="match status" value="1"/>
</dbReference>
<evidence type="ECO:0000256" key="15">
    <source>
        <dbReference type="SAM" id="MobiDB-lite"/>
    </source>
</evidence>
<keyword evidence="4" id="KW-0963">Cytoplasm</keyword>
<dbReference type="SUPFAM" id="SSF48371">
    <property type="entry name" value="ARM repeat"/>
    <property type="match status" value="1"/>
</dbReference>
<protein>
    <recommendedName>
        <fullName evidence="13">Elongation factor 3</fullName>
    </recommendedName>
    <alternativeName>
        <fullName evidence="14">Eukaryotic elongation factor 3</fullName>
    </alternativeName>
</protein>
<keyword evidence="8" id="KW-0378">Hydrolase</keyword>
<dbReference type="PROSITE" id="PS00211">
    <property type="entry name" value="ABC_TRANSPORTER_1"/>
    <property type="match status" value="2"/>
</dbReference>
<evidence type="ECO:0000259" key="16">
    <source>
        <dbReference type="PROSITE" id="PS50013"/>
    </source>
</evidence>
<dbReference type="OMA" id="VLSEAMW"/>
<feature type="region of interest" description="Disordered" evidence="15">
    <location>
        <begin position="1023"/>
        <end position="1042"/>
    </location>
</feature>
<evidence type="ECO:0000256" key="12">
    <source>
        <dbReference type="ARBA" id="ARBA00049360"/>
    </source>
</evidence>
<dbReference type="InterPro" id="IPR000953">
    <property type="entry name" value="Chromo/chromo_shadow_dom"/>
</dbReference>
<proteinExistence type="inferred from homology"/>
<dbReference type="RefSeq" id="XP_016606688.1">
    <property type="nucleotide sequence ID" value="XM_016754544.1"/>
</dbReference>
<dbReference type="SUPFAM" id="SSF52540">
    <property type="entry name" value="P-loop containing nucleoside triphosphate hydrolases"/>
    <property type="match status" value="2"/>
</dbReference>
<keyword evidence="10" id="KW-0694">RNA-binding</keyword>
<dbReference type="GeneID" id="27689646"/>
<keyword evidence="5" id="KW-0677">Repeat</keyword>
<dbReference type="InterPro" id="IPR011989">
    <property type="entry name" value="ARM-like"/>
</dbReference>
<evidence type="ECO:0000256" key="9">
    <source>
        <dbReference type="ARBA" id="ARBA00022840"/>
    </source>
</evidence>
<dbReference type="Pfam" id="PF00005">
    <property type="entry name" value="ABC_tran"/>
    <property type="match status" value="2"/>
</dbReference>
<evidence type="ECO:0000313" key="18">
    <source>
        <dbReference type="EMBL" id="KNC98648.1"/>
    </source>
</evidence>
<dbReference type="AlphaFoldDB" id="A0A0L0HD63"/>
<accession>A0A0L0HD63</accession>
<dbReference type="SUPFAM" id="SSF54160">
    <property type="entry name" value="Chromo domain-like"/>
    <property type="match status" value="1"/>
</dbReference>
<dbReference type="PANTHER" id="PTHR19211:SF5">
    <property type="entry name" value="ELONGATION FACTOR 3A-RELATED"/>
    <property type="match status" value="1"/>
</dbReference>
<organism evidence="18 19">
    <name type="scientific">Spizellomyces punctatus (strain DAOM BR117)</name>
    <dbReference type="NCBI Taxonomy" id="645134"/>
    <lineage>
        <taxon>Eukaryota</taxon>
        <taxon>Fungi</taxon>
        <taxon>Fungi incertae sedis</taxon>
        <taxon>Chytridiomycota</taxon>
        <taxon>Chytridiomycota incertae sedis</taxon>
        <taxon>Chytridiomycetes</taxon>
        <taxon>Spizellomycetales</taxon>
        <taxon>Spizellomycetaceae</taxon>
        <taxon>Spizellomyces</taxon>
    </lineage>
</organism>
<evidence type="ECO:0000256" key="6">
    <source>
        <dbReference type="ARBA" id="ARBA00022741"/>
    </source>
</evidence>
<dbReference type="Pfam" id="PF24987">
    <property type="entry name" value="HEAT_EF3_N"/>
    <property type="match status" value="1"/>
</dbReference>
<feature type="domain" description="ABC transporter" evidence="17">
    <location>
        <begin position="431"/>
        <end position="655"/>
    </location>
</feature>
<dbReference type="EMBL" id="KQ257460">
    <property type="protein sequence ID" value="KNC98648.1"/>
    <property type="molecule type" value="Genomic_DNA"/>
</dbReference>
<dbReference type="InParanoid" id="A0A0L0HD63"/>
<dbReference type="InterPro" id="IPR003439">
    <property type="entry name" value="ABC_transporter-like_ATP-bd"/>
</dbReference>
<dbReference type="GO" id="GO:0005737">
    <property type="term" value="C:cytoplasm"/>
    <property type="evidence" value="ECO:0007669"/>
    <property type="project" value="UniProtKB-SubCell"/>
</dbReference>
<evidence type="ECO:0000256" key="11">
    <source>
        <dbReference type="ARBA" id="ARBA00022917"/>
    </source>
</evidence>
<evidence type="ECO:0000256" key="13">
    <source>
        <dbReference type="ARBA" id="ARBA00050030"/>
    </source>
</evidence>
<keyword evidence="6" id="KW-0547">Nucleotide-binding</keyword>
<comment type="subcellular location">
    <subcellularLocation>
        <location evidence="1">Cytoplasm</location>
    </subcellularLocation>
</comment>
<dbReference type="Proteomes" id="UP000053201">
    <property type="component" value="Unassembled WGS sequence"/>
</dbReference>
<reference evidence="18 19" key="1">
    <citation type="submission" date="2009-08" db="EMBL/GenBank/DDBJ databases">
        <title>The Genome Sequence of Spizellomyces punctatus strain DAOM BR117.</title>
        <authorList>
            <consortium name="The Broad Institute Genome Sequencing Platform"/>
            <person name="Russ C."/>
            <person name="Cuomo C."/>
            <person name="Shea T."/>
            <person name="Young S.K."/>
            <person name="Zeng Q."/>
            <person name="Koehrsen M."/>
            <person name="Haas B."/>
            <person name="Borodovsky M."/>
            <person name="Guigo R."/>
            <person name="Alvarado L."/>
            <person name="Berlin A."/>
            <person name="Bochicchio J."/>
            <person name="Borenstein D."/>
            <person name="Chapman S."/>
            <person name="Chen Z."/>
            <person name="Engels R."/>
            <person name="Freedman E."/>
            <person name="Gellesch M."/>
            <person name="Goldberg J."/>
            <person name="Griggs A."/>
            <person name="Gujja S."/>
            <person name="Heiman D."/>
            <person name="Hepburn T."/>
            <person name="Howarth C."/>
            <person name="Jen D."/>
            <person name="Larson L."/>
            <person name="Lewis B."/>
            <person name="Mehta T."/>
            <person name="Park D."/>
            <person name="Pearson M."/>
            <person name="Roberts A."/>
            <person name="Saif S."/>
            <person name="Shenoy N."/>
            <person name="Sisk P."/>
            <person name="Stolte C."/>
            <person name="Sykes S."/>
            <person name="Thomson T."/>
            <person name="Walk T."/>
            <person name="White J."/>
            <person name="Yandava C."/>
            <person name="Burger G."/>
            <person name="Gray M.W."/>
            <person name="Holland P.W.H."/>
            <person name="King N."/>
            <person name="Lang F.B.F."/>
            <person name="Roger A.J."/>
            <person name="Ruiz-Trillo I."/>
            <person name="Lander E."/>
            <person name="Nusbaum C."/>
        </authorList>
    </citation>
    <scope>NUCLEOTIDE SEQUENCE [LARGE SCALE GENOMIC DNA]</scope>
    <source>
        <strain evidence="18 19">DAOM BR117</strain>
    </source>
</reference>
<dbReference type="FunFam" id="3.40.50.300:FF:000193">
    <property type="entry name" value="Probable Elongation factor 3"/>
    <property type="match status" value="1"/>
</dbReference>
<dbReference type="Pfam" id="PF00385">
    <property type="entry name" value="Chromo"/>
    <property type="match status" value="1"/>
</dbReference>
<feature type="domain" description="ABC transporter" evidence="17">
    <location>
        <begin position="681"/>
        <end position="996"/>
    </location>
</feature>
<evidence type="ECO:0000256" key="7">
    <source>
        <dbReference type="ARBA" id="ARBA00022768"/>
    </source>
</evidence>
<dbReference type="SMART" id="SM00298">
    <property type="entry name" value="CHROMO"/>
    <property type="match status" value="1"/>
</dbReference>
<dbReference type="Gene3D" id="3.40.50.300">
    <property type="entry name" value="P-loop containing nucleotide triphosphate hydrolases"/>
    <property type="match status" value="2"/>
</dbReference>
<feature type="domain" description="Chromo" evidence="16">
    <location>
        <begin position="809"/>
        <end position="870"/>
    </location>
</feature>
<dbReference type="InterPro" id="IPR047036">
    <property type="entry name" value="EF3_4HB_sf"/>
</dbReference>
<evidence type="ECO:0000259" key="17">
    <source>
        <dbReference type="PROSITE" id="PS50893"/>
    </source>
</evidence>
<evidence type="ECO:0000256" key="5">
    <source>
        <dbReference type="ARBA" id="ARBA00022737"/>
    </source>
</evidence>
<dbReference type="GO" id="GO:0003723">
    <property type="term" value="F:RNA binding"/>
    <property type="evidence" value="ECO:0007669"/>
    <property type="project" value="UniProtKB-KW"/>
</dbReference>
<dbReference type="eggNOG" id="KOG0062">
    <property type="taxonomic scope" value="Eukaryota"/>
</dbReference>
<evidence type="ECO:0000256" key="3">
    <source>
        <dbReference type="ARBA" id="ARBA00011054"/>
    </source>
</evidence>
<dbReference type="Pfam" id="PF24984">
    <property type="entry name" value="HEAT_EF3_GNC1"/>
    <property type="match status" value="1"/>
</dbReference>
<dbReference type="InterPro" id="IPR047038">
    <property type="entry name" value="eEF3_chromodomain-like_sf"/>
</dbReference>
<dbReference type="InterPro" id="IPR050611">
    <property type="entry name" value="ABCF"/>
</dbReference>
<evidence type="ECO:0000313" key="19">
    <source>
        <dbReference type="Proteomes" id="UP000053201"/>
    </source>
</evidence>
<evidence type="ECO:0000256" key="14">
    <source>
        <dbReference type="ARBA" id="ARBA00050045"/>
    </source>
</evidence>
<dbReference type="CDD" id="cd03221">
    <property type="entry name" value="ABCF_EF-3"/>
    <property type="match status" value="1"/>
</dbReference>
<evidence type="ECO:0000256" key="1">
    <source>
        <dbReference type="ARBA" id="ARBA00004496"/>
    </source>
</evidence>